<reference evidence="20" key="1">
    <citation type="submission" date="2021-02" db="EMBL/GenBank/DDBJ databases">
        <title>Leucobacter sp. CX169.</title>
        <authorList>
            <person name="Cheng Y."/>
        </authorList>
    </citation>
    <scope>NUCLEOTIDE SEQUENCE [LARGE SCALE GENOMIC DNA]</scope>
    <source>
        <strain evidence="20">JY899</strain>
    </source>
</reference>
<evidence type="ECO:0000313" key="20">
    <source>
        <dbReference type="Proteomes" id="UP000705983"/>
    </source>
</evidence>
<proteinExistence type="inferred from homology"/>
<dbReference type="Proteomes" id="UP000705983">
    <property type="component" value="Unassembled WGS sequence"/>
</dbReference>
<gene>
    <name evidence="19" type="ORF">JVW63_05520</name>
</gene>
<evidence type="ECO:0000256" key="9">
    <source>
        <dbReference type="ARBA" id="ARBA00023136"/>
    </source>
</evidence>
<dbReference type="InterPro" id="IPR001182">
    <property type="entry name" value="FtsW/RodA"/>
</dbReference>
<dbReference type="EC" id="2.4.99.28" evidence="15"/>
<keyword evidence="5 18" id="KW-0812">Transmembrane</keyword>
<evidence type="ECO:0000313" key="19">
    <source>
        <dbReference type="EMBL" id="MBM9433155.1"/>
    </source>
</evidence>
<comment type="pathway">
    <text evidence="2">Cell wall biogenesis; peptidoglycan biosynthesis.</text>
</comment>
<comment type="subcellular location">
    <subcellularLocation>
        <location evidence="1">Membrane</location>
        <topology evidence="1">Multi-pass membrane protein</topology>
    </subcellularLocation>
</comment>
<evidence type="ECO:0000256" key="17">
    <source>
        <dbReference type="ARBA" id="ARBA00049966"/>
    </source>
</evidence>
<evidence type="ECO:0000256" key="18">
    <source>
        <dbReference type="SAM" id="Phobius"/>
    </source>
</evidence>
<dbReference type="PANTHER" id="PTHR30474">
    <property type="entry name" value="CELL CYCLE PROTEIN"/>
    <property type="match status" value="1"/>
</dbReference>
<feature type="transmembrane region" description="Helical" evidence="18">
    <location>
        <begin position="161"/>
        <end position="178"/>
    </location>
</feature>
<name>A0ABS2TER6_9ACTO</name>
<dbReference type="EMBL" id="JAFFJS010000003">
    <property type="protein sequence ID" value="MBM9433155.1"/>
    <property type="molecule type" value="Genomic_DNA"/>
</dbReference>
<keyword evidence="6" id="KW-0133">Cell shape</keyword>
<evidence type="ECO:0000256" key="4">
    <source>
        <dbReference type="ARBA" id="ARBA00022679"/>
    </source>
</evidence>
<organism evidence="19 20">
    <name type="scientific">Flaviflexus equikiangi</name>
    <dbReference type="NCBI Taxonomy" id="2758573"/>
    <lineage>
        <taxon>Bacteria</taxon>
        <taxon>Bacillati</taxon>
        <taxon>Actinomycetota</taxon>
        <taxon>Actinomycetes</taxon>
        <taxon>Actinomycetales</taxon>
        <taxon>Actinomycetaceae</taxon>
        <taxon>Flaviflexus</taxon>
    </lineage>
</organism>
<keyword evidence="7" id="KW-0573">Peptidoglycan synthesis</keyword>
<feature type="transmembrane region" description="Helical" evidence="18">
    <location>
        <begin position="292"/>
        <end position="312"/>
    </location>
</feature>
<evidence type="ECO:0000256" key="8">
    <source>
        <dbReference type="ARBA" id="ARBA00022989"/>
    </source>
</evidence>
<evidence type="ECO:0000256" key="12">
    <source>
        <dbReference type="ARBA" id="ARBA00038053"/>
    </source>
</evidence>
<evidence type="ECO:0000256" key="7">
    <source>
        <dbReference type="ARBA" id="ARBA00022984"/>
    </source>
</evidence>
<evidence type="ECO:0000256" key="11">
    <source>
        <dbReference type="ARBA" id="ARBA00033270"/>
    </source>
</evidence>
<accession>A0ABS2TER6</accession>
<keyword evidence="3" id="KW-0328">Glycosyltransferase</keyword>
<dbReference type="InterPro" id="IPR018365">
    <property type="entry name" value="Cell_cycle_FtsW-rel_CS"/>
</dbReference>
<keyword evidence="9 18" id="KW-0472">Membrane</keyword>
<evidence type="ECO:0000256" key="13">
    <source>
        <dbReference type="ARBA" id="ARBA00041185"/>
    </source>
</evidence>
<keyword evidence="4" id="KW-0808">Transferase</keyword>
<evidence type="ECO:0000256" key="16">
    <source>
        <dbReference type="ARBA" id="ARBA00049902"/>
    </source>
</evidence>
<protein>
    <recommendedName>
        <fullName evidence="13">Probable peptidoglycan glycosyltransferase FtsW</fullName>
        <ecNumber evidence="15">2.4.99.28</ecNumber>
    </recommendedName>
    <alternativeName>
        <fullName evidence="14">Cell division protein FtsW</fullName>
    </alternativeName>
    <alternativeName>
        <fullName evidence="11">Cell wall polymerase</fullName>
    </alternativeName>
    <alternativeName>
        <fullName evidence="10">Peptidoglycan polymerase</fullName>
    </alternativeName>
</protein>
<feature type="transmembrane region" description="Helical" evidence="18">
    <location>
        <begin position="20"/>
        <end position="47"/>
    </location>
</feature>
<evidence type="ECO:0000256" key="1">
    <source>
        <dbReference type="ARBA" id="ARBA00004141"/>
    </source>
</evidence>
<feature type="transmembrane region" description="Helical" evidence="18">
    <location>
        <begin position="67"/>
        <end position="88"/>
    </location>
</feature>
<evidence type="ECO:0000256" key="3">
    <source>
        <dbReference type="ARBA" id="ARBA00022676"/>
    </source>
</evidence>
<feature type="transmembrane region" description="Helical" evidence="18">
    <location>
        <begin position="358"/>
        <end position="381"/>
    </location>
</feature>
<keyword evidence="8 18" id="KW-1133">Transmembrane helix</keyword>
<dbReference type="PANTHER" id="PTHR30474:SF2">
    <property type="entry name" value="PEPTIDOGLYCAN GLYCOSYLTRANSFERASE FTSW-RELATED"/>
    <property type="match status" value="1"/>
</dbReference>
<dbReference type="RefSeq" id="WP_182173875.1">
    <property type="nucleotide sequence ID" value="NZ_CP059676.1"/>
</dbReference>
<comment type="function">
    <text evidence="17">Peptidoglycan polymerase that is essential for cell division.</text>
</comment>
<comment type="similarity">
    <text evidence="12">Belongs to the SEDS family. FtsW subfamily.</text>
</comment>
<evidence type="ECO:0000256" key="10">
    <source>
        <dbReference type="ARBA" id="ARBA00032370"/>
    </source>
</evidence>
<dbReference type="Pfam" id="PF01098">
    <property type="entry name" value="FTSW_RODA_SPOVE"/>
    <property type="match status" value="1"/>
</dbReference>
<comment type="catalytic activity">
    <reaction evidence="16">
        <text>[GlcNAc-(1-&gt;4)-Mur2Ac(oyl-L-Ala-gamma-D-Glu-L-Lys-D-Ala-D-Ala)](n)-di-trans,octa-cis-undecaprenyl diphosphate + beta-D-GlcNAc-(1-&gt;4)-Mur2Ac(oyl-L-Ala-gamma-D-Glu-L-Lys-D-Ala-D-Ala)-di-trans,octa-cis-undecaprenyl diphosphate = [GlcNAc-(1-&gt;4)-Mur2Ac(oyl-L-Ala-gamma-D-Glu-L-Lys-D-Ala-D-Ala)](n+1)-di-trans,octa-cis-undecaprenyl diphosphate + di-trans,octa-cis-undecaprenyl diphosphate + H(+)</text>
        <dbReference type="Rhea" id="RHEA:23708"/>
        <dbReference type="Rhea" id="RHEA-COMP:9602"/>
        <dbReference type="Rhea" id="RHEA-COMP:9603"/>
        <dbReference type="ChEBI" id="CHEBI:15378"/>
        <dbReference type="ChEBI" id="CHEBI:58405"/>
        <dbReference type="ChEBI" id="CHEBI:60033"/>
        <dbReference type="ChEBI" id="CHEBI:78435"/>
        <dbReference type="EC" id="2.4.99.28"/>
    </reaction>
</comment>
<feature type="transmembrane region" description="Helical" evidence="18">
    <location>
        <begin position="324"/>
        <end position="352"/>
    </location>
</feature>
<evidence type="ECO:0000256" key="15">
    <source>
        <dbReference type="ARBA" id="ARBA00044770"/>
    </source>
</evidence>
<feature type="transmembrane region" description="Helical" evidence="18">
    <location>
        <begin position="95"/>
        <end position="113"/>
    </location>
</feature>
<keyword evidence="20" id="KW-1185">Reference proteome</keyword>
<comment type="caution">
    <text evidence="19">The sequence shown here is derived from an EMBL/GenBank/DDBJ whole genome shotgun (WGS) entry which is preliminary data.</text>
</comment>
<dbReference type="PROSITE" id="PS00428">
    <property type="entry name" value="FTSW_RODA_SPOVE"/>
    <property type="match status" value="1"/>
</dbReference>
<evidence type="ECO:0000256" key="2">
    <source>
        <dbReference type="ARBA" id="ARBA00004752"/>
    </source>
</evidence>
<evidence type="ECO:0000256" key="6">
    <source>
        <dbReference type="ARBA" id="ARBA00022960"/>
    </source>
</evidence>
<evidence type="ECO:0000256" key="14">
    <source>
        <dbReference type="ARBA" id="ARBA00041418"/>
    </source>
</evidence>
<feature type="transmembrane region" description="Helical" evidence="18">
    <location>
        <begin position="184"/>
        <end position="199"/>
    </location>
</feature>
<feature type="transmembrane region" description="Helical" evidence="18">
    <location>
        <begin position="204"/>
        <end position="222"/>
    </location>
</feature>
<sequence length="407" mass="43415">MNVTLTAADERARDAVRQAIILIITATLVLTILGVVMVFSATSVTSISMAVTYDDPSARFAVAQRQLIFALVGLVFLPIAALIPGSFYKRAVWPIYGLGIVLQLLVLTPLSLSGGGNTNWISLGGVVLQPSEFLKLASALWLGVMLGRLSREDMANPRTVLVPAGAGAFASLAAVLLGQDMGTAIIYVVMFAVAFYLAGMPGKWFAMVALAVGVVGSILIVSQRSRLNRVIDYVENIFITPDAVDPTQSEYAMWAFGTGGIGGVGLGASREKWNYLPEAHNDFIFAVVGEELGFFGALAVILLYLVLGYGFYRIVANHSETWVRYVVAMIAMWLVGQAVLNMMVVTGVLPVFGVPLPFISQGGSALIACLLAVGVVISLALRQPGVARSMRPSRMSYKSTASLRSTR</sequence>
<evidence type="ECO:0000256" key="5">
    <source>
        <dbReference type="ARBA" id="ARBA00022692"/>
    </source>
</evidence>